<evidence type="ECO:0000256" key="1">
    <source>
        <dbReference type="SAM" id="Coils"/>
    </source>
</evidence>
<gene>
    <name evidence="2" type="primary">UNK</name>
    <name evidence="2" type="ORF">CEXT_437001</name>
</gene>
<protein>
    <submittedName>
        <fullName evidence="2">RING finger protein unkempt</fullName>
    </submittedName>
</protein>
<dbReference type="AlphaFoldDB" id="A0AAV4PGH3"/>
<proteinExistence type="predicted"/>
<keyword evidence="1" id="KW-0175">Coiled coil</keyword>
<reference evidence="2 3" key="1">
    <citation type="submission" date="2021-06" db="EMBL/GenBank/DDBJ databases">
        <title>Caerostris extrusa draft genome.</title>
        <authorList>
            <person name="Kono N."/>
            <person name="Arakawa K."/>
        </authorList>
    </citation>
    <scope>NUCLEOTIDE SEQUENCE [LARGE SCALE GENOMIC DNA]</scope>
</reference>
<accession>A0AAV4PGH3</accession>
<evidence type="ECO:0000313" key="3">
    <source>
        <dbReference type="Proteomes" id="UP001054945"/>
    </source>
</evidence>
<keyword evidence="3" id="KW-1185">Reference proteome</keyword>
<sequence length="137" mass="15823">MSPSNRMGAQSTLVQSISGFNSLGSDIQRYRDDFTTNRLKMSWEDGSIQARSSVYQTYETWKREVEEASRRERIVEQQRDEAVAKANSLQKELDDLTGGPFLHTLTRISELETLPLNKLKQLKEQLREDLDKIEKVS</sequence>
<comment type="caution">
    <text evidence="2">The sequence shown here is derived from an EMBL/GenBank/DDBJ whole genome shotgun (WGS) entry which is preliminary data.</text>
</comment>
<feature type="coiled-coil region" evidence="1">
    <location>
        <begin position="58"/>
        <end position="92"/>
    </location>
</feature>
<name>A0AAV4PGH3_CAEEX</name>
<organism evidence="2 3">
    <name type="scientific">Caerostris extrusa</name>
    <name type="common">Bark spider</name>
    <name type="synonym">Caerostris bankana</name>
    <dbReference type="NCBI Taxonomy" id="172846"/>
    <lineage>
        <taxon>Eukaryota</taxon>
        <taxon>Metazoa</taxon>
        <taxon>Ecdysozoa</taxon>
        <taxon>Arthropoda</taxon>
        <taxon>Chelicerata</taxon>
        <taxon>Arachnida</taxon>
        <taxon>Araneae</taxon>
        <taxon>Araneomorphae</taxon>
        <taxon>Entelegynae</taxon>
        <taxon>Araneoidea</taxon>
        <taxon>Araneidae</taxon>
        <taxon>Caerostris</taxon>
    </lineage>
</organism>
<evidence type="ECO:0000313" key="2">
    <source>
        <dbReference type="EMBL" id="GIX96204.1"/>
    </source>
</evidence>
<dbReference type="EMBL" id="BPLR01004618">
    <property type="protein sequence ID" value="GIX96204.1"/>
    <property type="molecule type" value="Genomic_DNA"/>
</dbReference>
<dbReference type="Proteomes" id="UP001054945">
    <property type="component" value="Unassembled WGS sequence"/>
</dbReference>